<dbReference type="PROSITE" id="PS50994">
    <property type="entry name" value="INTEGRASE"/>
    <property type="match status" value="1"/>
</dbReference>
<dbReference type="STRING" id="1437603.GCA_000771525_01444"/>
<proteinExistence type="predicted"/>
<dbReference type="InterPro" id="IPR001584">
    <property type="entry name" value="Integrase_cat-core"/>
</dbReference>
<dbReference type="InterPro" id="IPR048020">
    <property type="entry name" value="Transpos_IS3"/>
</dbReference>
<evidence type="ECO:0000313" key="2">
    <source>
        <dbReference type="EMBL" id="KFI77133.1"/>
    </source>
</evidence>
<accession>A0A087C1I3</accession>
<feature type="domain" description="Integrase catalytic" evidence="1">
    <location>
        <begin position="130"/>
        <end position="298"/>
    </location>
</feature>
<sequence length="313" mass="35013">MVEYIDTHRHRFGVGPIRTVPRAALAGGCSPPEHTGRSKPVPPAGCVLAHETLARDIMVIHAHRFMAVYGYRKVHRRLIRRGWRGIGRDQVLHVMRSLRIQGVRRGRNPITTRPARSTGGRPDLVNRQFTTEAPGRLHVADITIVTTRVRLVRVCGVRHRRVRHKDRGMAVAASRHTRTLPLVALDRSISWTARHGRTTGPIHHSDHGTQYISALYGTHLTPAGILASTGSVGDSYDNALAETVNGAYKGELIRRSKPFGSVHALEQATFPWVSWWNSQRLHESLGYRTPCEVETLYHQRQAISIAPKTNKTA</sequence>
<gene>
    <name evidence="2" type="ORF">BMON_1226</name>
</gene>
<dbReference type="PANTHER" id="PTHR46889">
    <property type="entry name" value="TRANSPOSASE INSF FOR INSERTION SEQUENCE IS3B-RELATED"/>
    <property type="match status" value="1"/>
</dbReference>
<evidence type="ECO:0000259" key="1">
    <source>
        <dbReference type="PROSITE" id="PS50994"/>
    </source>
</evidence>
<keyword evidence="3" id="KW-1185">Reference proteome</keyword>
<dbReference type="SUPFAM" id="SSF53098">
    <property type="entry name" value="Ribonuclease H-like"/>
    <property type="match status" value="1"/>
</dbReference>
<dbReference type="Pfam" id="PF13683">
    <property type="entry name" value="rve_3"/>
    <property type="match status" value="1"/>
</dbReference>
<dbReference type="InterPro" id="IPR012337">
    <property type="entry name" value="RNaseH-like_sf"/>
</dbReference>
<protein>
    <submittedName>
        <fullName evidence="2">Transposase</fullName>
    </submittedName>
</protein>
<dbReference type="OrthoDB" id="4281720at2"/>
<dbReference type="Proteomes" id="UP000029082">
    <property type="component" value="Unassembled WGS sequence"/>
</dbReference>
<dbReference type="RefSeq" id="WP_081882861.1">
    <property type="nucleotide sequence ID" value="NZ_JGZE01000009.1"/>
</dbReference>
<dbReference type="AlphaFoldDB" id="A0A087C1I3"/>
<dbReference type="NCBIfam" id="NF033516">
    <property type="entry name" value="transpos_IS3"/>
    <property type="match status" value="1"/>
</dbReference>
<comment type="caution">
    <text evidence="2">The sequence shown here is derived from an EMBL/GenBank/DDBJ whole genome shotgun (WGS) entry which is preliminary data.</text>
</comment>
<dbReference type="InterPro" id="IPR050900">
    <property type="entry name" value="Transposase_IS3/IS150/IS904"/>
</dbReference>
<dbReference type="InterPro" id="IPR036397">
    <property type="entry name" value="RNaseH_sf"/>
</dbReference>
<dbReference type="PANTHER" id="PTHR46889:SF5">
    <property type="entry name" value="INTEGRASE PROTEIN"/>
    <property type="match status" value="1"/>
</dbReference>
<dbReference type="Gene3D" id="3.30.420.10">
    <property type="entry name" value="Ribonuclease H-like superfamily/Ribonuclease H"/>
    <property type="match status" value="1"/>
</dbReference>
<dbReference type="eggNOG" id="COG2801">
    <property type="taxonomic scope" value="Bacteria"/>
</dbReference>
<dbReference type="EMBL" id="JGZE01000009">
    <property type="protein sequence ID" value="KFI77133.1"/>
    <property type="molecule type" value="Genomic_DNA"/>
</dbReference>
<evidence type="ECO:0000313" key="3">
    <source>
        <dbReference type="Proteomes" id="UP000029082"/>
    </source>
</evidence>
<organism evidence="2 3">
    <name type="scientific">Bifidobacterium mongoliense DSM 21395</name>
    <dbReference type="NCBI Taxonomy" id="1437603"/>
    <lineage>
        <taxon>Bacteria</taxon>
        <taxon>Bacillati</taxon>
        <taxon>Actinomycetota</taxon>
        <taxon>Actinomycetes</taxon>
        <taxon>Bifidobacteriales</taxon>
        <taxon>Bifidobacteriaceae</taxon>
        <taxon>Bifidobacterium</taxon>
    </lineage>
</organism>
<reference evidence="2 3" key="1">
    <citation type="submission" date="2014-03" db="EMBL/GenBank/DDBJ databases">
        <title>Genomics of Bifidobacteria.</title>
        <authorList>
            <person name="Ventura M."/>
            <person name="Milani C."/>
            <person name="Lugli G.A."/>
        </authorList>
    </citation>
    <scope>NUCLEOTIDE SEQUENCE [LARGE SCALE GENOMIC DNA]</scope>
    <source>
        <strain evidence="2 3">DSM 21395</strain>
    </source>
</reference>
<name>A0A087C1I3_9BIFI</name>
<dbReference type="GO" id="GO:0003676">
    <property type="term" value="F:nucleic acid binding"/>
    <property type="evidence" value="ECO:0007669"/>
    <property type="project" value="InterPro"/>
</dbReference>
<dbReference type="GO" id="GO:0015074">
    <property type="term" value="P:DNA integration"/>
    <property type="evidence" value="ECO:0007669"/>
    <property type="project" value="InterPro"/>
</dbReference>